<protein>
    <submittedName>
        <fullName evidence="4">NAD(P)-binding protein</fullName>
    </submittedName>
</protein>
<dbReference type="Proteomes" id="UP000235371">
    <property type="component" value="Unassembled WGS sequence"/>
</dbReference>
<dbReference type="OrthoDB" id="37659at2759"/>
<dbReference type="InterPro" id="IPR036291">
    <property type="entry name" value="NAD(P)-bd_dom_sf"/>
</dbReference>
<evidence type="ECO:0000256" key="3">
    <source>
        <dbReference type="ARBA" id="ARBA00023002"/>
    </source>
</evidence>
<dbReference type="PANTHER" id="PTHR43180:SF86">
    <property type="entry name" value="DEHYDROGENASE, PUTATIVE (AFU_ORTHOLOGUE AFUA_3G00290)-RELATED"/>
    <property type="match status" value="1"/>
</dbReference>
<keyword evidence="3" id="KW-0560">Oxidoreductase</keyword>
<dbReference type="AlphaFoldDB" id="A0A2J6SJE7"/>
<dbReference type="STRING" id="1095630.A0A2J6SJE7"/>
<dbReference type="GeneID" id="36595706"/>
<dbReference type="SUPFAM" id="SSF51735">
    <property type="entry name" value="NAD(P)-binding Rossmann-fold domains"/>
    <property type="match status" value="1"/>
</dbReference>
<dbReference type="PROSITE" id="PS00061">
    <property type="entry name" value="ADH_SHORT"/>
    <property type="match status" value="1"/>
</dbReference>
<dbReference type="EMBL" id="KZ613913">
    <property type="protein sequence ID" value="PMD50885.1"/>
    <property type="molecule type" value="Genomic_DNA"/>
</dbReference>
<sequence length="318" mass="34263">MSEILIDEKVLATCKGKVVVITGAANGIGAATVSRFFHSGAHVFFSDRDEKGGGALEKHLQESLAPGDGTCNFTRVDARDYQAQLALFDTAYKEHGCVDMAVYSAGINEMAATGSIVAAENNLETVKEYPKLIMDLLDINLNGCIYFARIALAYLHAGSDNSQLPSKCLLTLISSAAAFQEAPGMPGYAASKVGILGLMRSIRSLAPKMCNTRVNVIAPWATDTAMVEGHTRLFTENNIPLQSPDDVAVFTQYVTADPVINGKTVYVGAARGFDIEEGLDRTLPQWLGQVNADLWKRQARAFAKGDWLRSDKIGNASH</sequence>
<name>A0A2J6SJE7_9HELO</name>
<dbReference type="PANTHER" id="PTHR43180">
    <property type="entry name" value="3-OXOACYL-(ACYL-CARRIER-PROTEIN) REDUCTASE (AFU_ORTHOLOGUE AFUA_6G11210)"/>
    <property type="match status" value="1"/>
</dbReference>
<proteinExistence type="inferred from homology"/>
<dbReference type="InParanoid" id="A0A2J6SJE7"/>
<organism evidence="4 5">
    <name type="scientific">Hyaloscypha bicolor E</name>
    <dbReference type="NCBI Taxonomy" id="1095630"/>
    <lineage>
        <taxon>Eukaryota</taxon>
        <taxon>Fungi</taxon>
        <taxon>Dikarya</taxon>
        <taxon>Ascomycota</taxon>
        <taxon>Pezizomycotina</taxon>
        <taxon>Leotiomycetes</taxon>
        <taxon>Helotiales</taxon>
        <taxon>Hyaloscyphaceae</taxon>
        <taxon>Hyaloscypha</taxon>
        <taxon>Hyaloscypha bicolor</taxon>
    </lineage>
</organism>
<keyword evidence="2" id="KW-0521">NADP</keyword>
<evidence type="ECO:0000256" key="1">
    <source>
        <dbReference type="ARBA" id="ARBA00006484"/>
    </source>
</evidence>
<dbReference type="RefSeq" id="XP_024727789.1">
    <property type="nucleotide sequence ID" value="XM_024887630.1"/>
</dbReference>
<reference evidence="4 5" key="1">
    <citation type="submission" date="2016-04" db="EMBL/GenBank/DDBJ databases">
        <title>A degradative enzymes factory behind the ericoid mycorrhizal symbiosis.</title>
        <authorList>
            <consortium name="DOE Joint Genome Institute"/>
            <person name="Martino E."/>
            <person name="Morin E."/>
            <person name="Grelet G."/>
            <person name="Kuo A."/>
            <person name="Kohler A."/>
            <person name="Daghino S."/>
            <person name="Barry K."/>
            <person name="Choi C."/>
            <person name="Cichocki N."/>
            <person name="Clum A."/>
            <person name="Copeland A."/>
            <person name="Hainaut M."/>
            <person name="Haridas S."/>
            <person name="Labutti K."/>
            <person name="Lindquist E."/>
            <person name="Lipzen A."/>
            <person name="Khouja H.-R."/>
            <person name="Murat C."/>
            <person name="Ohm R."/>
            <person name="Olson A."/>
            <person name="Spatafora J."/>
            <person name="Veneault-Fourrey C."/>
            <person name="Henrissat B."/>
            <person name="Grigoriev I."/>
            <person name="Martin F."/>
            <person name="Perotto S."/>
        </authorList>
    </citation>
    <scope>NUCLEOTIDE SEQUENCE [LARGE SCALE GENOMIC DNA]</scope>
    <source>
        <strain evidence="4 5">E</strain>
    </source>
</reference>
<evidence type="ECO:0000313" key="4">
    <source>
        <dbReference type="EMBL" id="PMD50885.1"/>
    </source>
</evidence>
<evidence type="ECO:0000256" key="2">
    <source>
        <dbReference type="ARBA" id="ARBA00022857"/>
    </source>
</evidence>
<comment type="similarity">
    <text evidence="1">Belongs to the short-chain dehydrogenases/reductases (SDR) family.</text>
</comment>
<dbReference type="PRINTS" id="PR00081">
    <property type="entry name" value="GDHRDH"/>
</dbReference>
<dbReference type="InterPro" id="IPR002347">
    <property type="entry name" value="SDR_fam"/>
</dbReference>
<keyword evidence="5" id="KW-1185">Reference proteome</keyword>
<gene>
    <name evidence="4" type="ORF">K444DRAFT_670476</name>
</gene>
<dbReference type="Pfam" id="PF00106">
    <property type="entry name" value="adh_short"/>
    <property type="match status" value="1"/>
</dbReference>
<accession>A0A2J6SJE7</accession>
<dbReference type="Gene3D" id="3.40.50.720">
    <property type="entry name" value="NAD(P)-binding Rossmann-like Domain"/>
    <property type="match status" value="1"/>
</dbReference>
<dbReference type="GO" id="GO:0016491">
    <property type="term" value="F:oxidoreductase activity"/>
    <property type="evidence" value="ECO:0007669"/>
    <property type="project" value="UniProtKB-KW"/>
</dbReference>
<evidence type="ECO:0000313" key="5">
    <source>
        <dbReference type="Proteomes" id="UP000235371"/>
    </source>
</evidence>
<dbReference type="InterPro" id="IPR020904">
    <property type="entry name" value="Sc_DH/Rdtase_CS"/>
</dbReference>